<keyword evidence="2" id="KW-1185">Reference proteome</keyword>
<evidence type="ECO:0000313" key="1">
    <source>
        <dbReference type="EMBL" id="EJD33145.1"/>
    </source>
</evidence>
<name>J0WMU4_AURST</name>
<reference evidence="2" key="1">
    <citation type="journal article" date="2012" name="Science">
        <title>The Paleozoic origin of enzymatic lignin decomposition reconstructed from 31 fungal genomes.</title>
        <authorList>
            <person name="Floudas D."/>
            <person name="Binder M."/>
            <person name="Riley R."/>
            <person name="Barry K."/>
            <person name="Blanchette R.A."/>
            <person name="Henrissat B."/>
            <person name="Martinez A.T."/>
            <person name="Otillar R."/>
            <person name="Spatafora J.W."/>
            <person name="Yadav J.S."/>
            <person name="Aerts A."/>
            <person name="Benoit I."/>
            <person name="Boyd A."/>
            <person name="Carlson A."/>
            <person name="Copeland A."/>
            <person name="Coutinho P.M."/>
            <person name="de Vries R.P."/>
            <person name="Ferreira P."/>
            <person name="Findley K."/>
            <person name="Foster B."/>
            <person name="Gaskell J."/>
            <person name="Glotzer D."/>
            <person name="Gorecki P."/>
            <person name="Heitman J."/>
            <person name="Hesse C."/>
            <person name="Hori C."/>
            <person name="Igarashi K."/>
            <person name="Jurgens J.A."/>
            <person name="Kallen N."/>
            <person name="Kersten P."/>
            <person name="Kohler A."/>
            <person name="Kuees U."/>
            <person name="Kumar T.K.A."/>
            <person name="Kuo A."/>
            <person name="LaButti K."/>
            <person name="Larrondo L.F."/>
            <person name="Lindquist E."/>
            <person name="Ling A."/>
            <person name="Lombard V."/>
            <person name="Lucas S."/>
            <person name="Lundell T."/>
            <person name="Martin R."/>
            <person name="McLaughlin D.J."/>
            <person name="Morgenstern I."/>
            <person name="Morin E."/>
            <person name="Murat C."/>
            <person name="Nagy L.G."/>
            <person name="Nolan M."/>
            <person name="Ohm R.A."/>
            <person name="Patyshakuliyeva A."/>
            <person name="Rokas A."/>
            <person name="Ruiz-Duenas F.J."/>
            <person name="Sabat G."/>
            <person name="Salamov A."/>
            <person name="Samejima M."/>
            <person name="Schmutz J."/>
            <person name="Slot J.C."/>
            <person name="St John F."/>
            <person name="Stenlid J."/>
            <person name="Sun H."/>
            <person name="Sun S."/>
            <person name="Syed K."/>
            <person name="Tsang A."/>
            <person name="Wiebenga A."/>
            <person name="Young D."/>
            <person name="Pisabarro A."/>
            <person name="Eastwood D.C."/>
            <person name="Martin F."/>
            <person name="Cullen D."/>
            <person name="Grigoriev I.V."/>
            <person name="Hibbett D.S."/>
        </authorList>
    </citation>
    <scope>NUCLEOTIDE SEQUENCE [LARGE SCALE GENOMIC DNA]</scope>
    <source>
        <strain evidence="2">TFB10046</strain>
    </source>
</reference>
<feature type="non-terminal residue" evidence="1">
    <location>
        <position position="374"/>
    </location>
</feature>
<accession>J0WMU4</accession>
<sequence>MSPVPLLLLPRTPPGLYPQLSTLLSKPVNSMSHELCLAHRHIDLLEQQRQQACREDEGNRKRQQLAQEHIDSHISALTQERDQARRQEQLNRDHLQRTQQEIACLRTQLDADRATIYRLSVDIQAASQDHAQMSAASARAETERNAAVAKLQATVAELEKSIGGQRQAIAAARRYVLELLRLRRVDLRAIVVRLETALRHPTLSQVYEGTQQEMLALMSFLPHTDRLRACHEEQSDMPCDLLLDEKSIEIALQQLKLIVWDVASTMKRSWTRWTRVSGSSVKEMRTLHGYRRFGEKQPDNPLGSSKNLKILILALWLRPRALVAIDAPSGRPTSPAGIRDAHDPKTAISRLVVYLHRATASGESHEQAFAQLDL</sequence>
<gene>
    <name evidence="1" type="ORF">AURDEDRAFT_131838</name>
</gene>
<organism evidence="1 2">
    <name type="scientific">Auricularia subglabra (strain TFB-10046 / SS5)</name>
    <name type="common">White-rot fungus</name>
    <name type="synonym">Auricularia delicata (strain TFB10046)</name>
    <dbReference type="NCBI Taxonomy" id="717982"/>
    <lineage>
        <taxon>Eukaryota</taxon>
        <taxon>Fungi</taxon>
        <taxon>Dikarya</taxon>
        <taxon>Basidiomycota</taxon>
        <taxon>Agaricomycotina</taxon>
        <taxon>Agaricomycetes</taxon>
        <taxon>Auriculariales</taxon>
        <taxon>Auriculariaceae</taxon>
        <taxon>Auricularia</taxon>
    </lineage>
</organism>
<dbReference type="EMBL" id="JH688409">
    <property type="protein sequence ID" value="EJD33145.1"/>
    <property type="molecule type" value="Genomic_DNA"/>
</dbReference>
<dbReference type="AlphaFoldDB" id="J0WMU4"/>
<dbReference type="KEGG" id="adl:AURDEDRAFT_131838"/>
<evidence type="ECO:0000313" key="2">
    <source>
        <dbReference type="Proteomes" id="UP000006514"/>
    </source>
</evidence>
<protein>
    <submittedName>
        <fullName evidence="1">Uncharacterized protein</fullName>
    </submittedName>
</protein>
<proteinExistence type="predicted"/>
<dbReference type="Proteomes" id="UP000006514">
    <property type="component" value="Unassembled WGS sequence"/>
</dbReference>
<dbReference type="InParanoid" id="J0WMU4"/>